<sequence length="37" mass="3715">MHSPNCTIQATHSPCRIREDAGGTSAESHAAHAAGAA</sequence>
<keyword evidence="3" id="KW-1185">Reference proteome</keyword>
<dbReference type="AlphaFoldDB" id="A0A1R4J4A9"/>
<dbReference type="EMBL" id="FUKO01000017">
    <property type="protein sequence ID" value="SJN26615.1"/>
    <property type="molecule type" value="Genomic_DNA"/>
</dbReference>
<feature type="region of interest" description="Disordered" evidence="1">
    <location>
        <begin position="18"/>
        <end position="37"/>
    </location>
</feature>
<proteinExistence type="predicted"/>
<evidence type="ECO:0000313" key="3">
    <source>
        <dbReference type="Proteomes" id="UP000196320"/>
    </source>
</evidence>
<feature type="compositionally biased region" description="Low complexity" evidence="1">
    <location>
        <begin position="22"/>
        <end position="37"/>
    </location>
</feature>
<gene>
    <name evidence="2" type="ORF">FM104_05355</name>
</gene>
<name>A0A1R4J4A9_9MICO</name>
<evidence type="ECO:0000256" key="1">
    <source>
        <dbReference type="SAM" id="MobiDB-lite"/>
    </source>
</evidence>
<reference evidence="2 3" key="1">
    <citation type="submission" date="2017-02" db="EMBL/GenBank/DDBJ databases">
        <authorList>
            <person name="Peterson S.W."/>
        </authorList>
    </citation>
    <scope>NUCLEOTIDE SEQUENCE [LARGE SCALE GENOMIC DNA]</scope>
    <source>
        <strain evidence="2 3">B Mb 05.01</strain>
    </source>
</reference>
<dbReference type="Proteomes" id="UP000196320">
    <property type="component" value="Unassembled WGS sequence"/>
</dbReference>
<evidence type="ECO:0000313" key="2">
    <source>
        <dbReference type="EMBL" id="SJN26615.1"/>
    </source>
</evidence>
<organism evidence="2 3">
    <name type="scientific">Microbacterium esteraromaticum</name>
    <dbReference type="NCBI Taxonomy" id="57043"/>
    <lineage>
        <taxon>Bacteria</taxon>
        <taxon>Bacillati</taxon>
        <taxon>Actinomycetota</taxon>
        <taxon>Actinomycetes</taxon>
        <taxon>Micrococcales</taxon>
        <taxon>Microbacteriaceae</taxon>
        <taxon>Microbacterium</taxon>
    </lineage>
</organism>
<protein>
    <submittedName>
        <fullName evidence="2">Uncharacterized protein</fullName>
    </submittedName>
</protein>
<accession>A0A1R4J4A9</accession>